<dbReference type="HOGENOM" id="CLU_2598228_0_0_5"/>
<proteinExistence type="predicted"/>
<dbReference type="KEGG" id="atu:Atu5282"/>
<keyword evidence="2" id="KW-0614">Plasmid</keyword>
<dbReference type="EnsemblBacteria" id="AAL45971">
    <property type="protein sequence ID" value="AAL45971"/>
    <property type="gene ID" value="Atu5282"/>
</dbReference>
<reference evidence="2 3" key="2">
    <citation type="journal article" date="2001" name="Science">
        <title>Genome sequence of the plant pathogen and biotechnology agent Agrobacterium tumefaciens C58.</title>
        <authorList>
            <person name="Goodner B."/>
            <person name="Hinkle G."/>
            <person name="Gattung S."/>
            <person name="Miller N."/>
            <person name="Blanchard M."/>
            <person name="Qurollo B."/>
            <person name="Goldman B.S."/>
            <person name="Cao Y."/>
            <person name="Askenazi M."/>
            <person name="Halling C."/>
            <person name="Mullin L."/>
            <person name="Houmiel K."/>
            <person name="Gordon J."/>
            <person name="Vaudin M."/>
            <person name="Iartchouk O."/>
            <person name="Epp A."/>
            <person name="Liu F."/>
            <person name="Wollam C."/>
            <person name="Allinger M."/>
            <person name="Doughty D."/>
            <person name="Scott C."/>
            <person name="Lappas C."/>
            <person name="Markelz B."/>
            <person name="Flanagan C."/>
            <person name="Crowell C."/>
            <person name="Gurson J."/>
            <person name="Lomo C."/>
            <person name="Sear C."/>
            <person name="Strub G."/>
            <person name="Cielo C."/>
            <person name="Slater S."/>
        </authorList>
    </citation>
    <scope>NUCLEOTIDE SEQUENCE [LARGE SCALE GENOMIC DNA]</scope>
    <source>
        <strain evidence="3">C58 / ATCC 33970</strain>
    </source>
</reference>
<keyword evidence="3" id="KW-1185">Reference proteome</keyword>
<dbReference type="Proteomes" id="UP000000813">
    <property type="component" value="Plasmid At"/>
</dbReference>
<dbReference type="RefSeq" id="WP_006315858.1">
    <property type="nucleotide sequence ID" value="NC_003064.2"/>
</dbReference>
<accession>Q8UK41</accession>
<evidence type="ECO:0000313" key="2">
    <source>
        <dbReference type="EMBL" id="AAL45971.2"/>
    </source>
</evidence>
<feature type="region of interest" description="Disordered" evidence="1">
    <location>
        <begin position="1"/>
        <end position="79"/>
    </location>
</feature>
<feature type="compositionally biased region" description="Basic and acidic residues" evidence="1">
    <location>
        <begin position="27"/>
        <end position="57"/>
    </location>
</feature>
<dbReference type="AlphaFoldDB" id="Q8UK41"/>
<evidence type="ECO:0000256" key="1">
    <source>
        <dbReference type="SAM" id="MobiDB-lite"/>
    </source>
</evidence>
<organism evidence="2 3">
    <name type="scientific">Agrobacterium fabrum (strain C58 / ATCC 33970)</name>
    <name type="common">Agrobacterium tumefaciens (strain C58)</name>
    <dbReference type="NCBI Taxonomy" id="176299"/>
    <lineage>
        <taxon>Bacteria</taxon>
        <taxon>Pseudomonadati</taxon>
        <taxon>Pseudomonadota</taxon>
        <taxon>Alphaproteobacteria</taxon>
        <taxon>Hyphomicrobiales</taxon>
        <taxon>Rhizobiaceae</taxon>
        <taxon>Rhizobium/Agrobacterium group</taxon>
        <taxon>Agrobacterium</taxon>
        <taxon>Agrobacterium tumefaciens complex</taxon>
    </lineage>
</organism>
<reference evidence="2 3" key="1">
    <citation type="journal article" date="2001" name="Science">
        <title>The genome of the natural genetic engineer Agrobacterium tumefaciens C58.</title>
        <authorList>
            <person name="Wood D.W."/>
            <person name="Setubal J.C."/>
            <person name="Kaul R."/>
            <person name="Monks D.E."/>
            <person name="Kitajima J.P."/>
            <person name="Okura V.K."/>
            <person name="Zhou Y."/>
            <person name="Chen L."/>
            <person name="Wood G.E."/>
            <person name="Almeida N.F.Jr."/>
            <person name="Woo L."/>
            <person name="Chen Y."/>
            <person name="Paulsen I.T."/>
            <person name="Eisen J.A."/>
            <person name="Karp P.D."/>
            <person name="Bovee D.Sr."/>
            <person name="Chapman P."/>
            <person name="Clendenning J."/>
            <person name="Deatherage G."/>
            <person name="Gillet W."/>
            <person name="Grant C."/>
            <person name="Kutyavin T."/>
            <person name="Levy R."/>
            <person name="Li M.J."/>
            <person name="McClelland E."/>
            <person name="Palmieri A."/>
            <person name="Raymond C."/>
            <person name="Rouse G."/>
            <person name="Saenphimmachak C."/>
            <person name="Wu Z."/>
            <person name="Romero P."/>
            <person name="Gordon D."/>
            <person name="Zhang S."/>
            <person name="Yoo H."/>
            <person name="Tao Y."/>
            <person name="Biddle P."/>
            <person name="Jung M."/>
            <person name="Krespan W."/>
            <person name="Perry M."/>
            <person name="Gordon-Kamm B."/>
            <person name="Liao L."/>
            <person name="Kim S."/>
            <person name="Hendrick C."/>
            <person name="Zhao Z.Y."/>
            <person name="Dolan M."/>
            <person name="Chumley F."/>
            <person name="Tingey S.V."/>
            <person name="Tomb J.F."/>
            <person name="Gordon M.P."/>
            <person name="Olson M.V."/>
            <person name="Nester E.W."/>
        </authorList>
    </citation>
    <scope>NUCLEOTIDE SEQUENCE [LARGE SCALE GENOMIC DNA]</scope>
    <source>
        <strain evidence="3">C58 / ATCC 33970</strain>
    </source>
</reference>
<evidence type="ECO:0000313" key="3">
    <source>
        <dbReference type="Proteomes" id="UP000000813"/>
    </source>
</evidence>
<protein>
    <submittedName>
        <fullName evidence="2">Uncharacterized protein</fullName>
    </submittedName>
</protein>
<sequence length="79" mass="9040">MPQLDRRMNPFIPRSPSGDEAMNQPDEDIKPEPGTDDAFYRNGHESCQDREQRRKNAELMIDQRPQRLSAGGAENADQL</sequence>
<dbReference type="EMBL" id="AE007872">
    <property type="protein sequence ID" value="AAL45971.2"/>
    <property type="molecule type" value="Genomic_DNA"/>
</dbReference>
<geneLocation type="plasmid" evidence="2 3">
    <name>At</name>
</geneLocation>
<dbReference type="GeneID" id="1142119"/>
<name>Q8UK41_AGRFC</name>
<gene>
    <name evidence="2" type="ordered locus">Atu5282</name>
</gene>